<reference evidence="1 2" key="1">
    <citation type="submission" date="2012-10" db="EMBL/GenBank/DDBJ databases">
        <authorList>
            <person name="Strain E.A."/>
            <person name="Brown E."/>
            <person name="Allard M.W."/>
            <person name="Gonzalez-Escalona N."/>
            <person name="Timme R."/>
        </authorList>
    </citation>
    <scope>NUCLEOTIDE SEQUENCE [LARGE SCALE GENOMIC DNA]</scope>
    <source>
        <strain evidence="1 2">CFSAN001627</strain>
    </source>
</reference>
<dbReference type="AlphaFoldDB" id="M1ZWA3"/>
<accession>M1ZWA3</accession>
<dbReference type="Proteomes" id="UP000011944">
    <property type="component" value="Unassembled WGS sequence"/>
</dbReference>
<proteinExistence type="predicted"/>
<evidence type="ECO:0000313" key="2">
    <source>
        <dbReference type="Proteomes" id="UP000011944"/>
    </source>
</evidence>
<gene>
    <name evidence="1" type="ORF">CFSAN001627_13018</name>
</gene>
<protein>
    <submittedName>
        <fullName evidence="1">Uncharacterized protein</fullName>
    </submittedName>
</protein>
<name>M1ZWA3_CLOBO</name>
<organism evidence="1 2">
    <name type="scientific">Clostridium botulinum CFSAN001627</name>
    <dbReference type="NCBI Taxonomy" id="1232189"/>
    <lineage>
        <taxon>Bacteria</taxon>
        <taxon>Bacillati</taxon>
        <taxon>Bacillota</taxon>
        <taxon>Clostridia</taxon>
        <taxon>Eubacteriales</taxon>
        <taxon>Clostridiaceae</taxon>
        <taxon>Clostridium</taxon>
    </lineage>
</organism>
<sequence length="21" mass="2301">MIFGVPDHKDECGSAAFDTME</sequence>
<dbReference type="EMBL" id="AMXI01000757">
    <property type="protein sequence ID" value="EKN41479.1"/>
    <property type="molecule type" value="Genomic_DNA"/>
</dbReference>
<comment type="caution">
    <text evidence="1">The sequence shown here is derived from an EMBL/GenBank/DDBJ whole genome shotgun (WGS) entry which is preliminary data.</text>
</comment>
<evidence type="ECO:0000313" key="1">
    <source>
        <dbReference type="EMBL" id="EKN41479.1"/>
    </source>
</evidence>
<reference evidence="1 2" key="2">
    <citation type="submission" date="2013-03" db="EMBL/GenBank/DDBJ databases">
        <title>Diversity in Clostridium botulinum.</title>
        <authorList>
            <person name="Timme R.E."/>
            <person name="Allard M."/>
            <person name="Luo Y."/>
            <person name="Strain E."/>
            <person name="Gonzalez-Escalona N."/>
            <person name="Brown E."/>
        </authorList>
    </citation>
    <scope>NUCLEOTIDE SEQUENCE [LARGE SCALE GENOMIC DNA]</scope>
    <source>
        <strain evidence="1 2">CFSAN001627</strain>
    </source>
</reference>